<feature type="region of interest" description="Disordered" evidence="1">
    <location>
        <begin position="33"/>
        <end position="100"/>
    </location>
</feature>
<sequence>MAAETAVLHGLNPSRLSAEDFETASIRSAAPSYVSEAPSYHTLPPNEAVPPYTPPATTSTARASTGTRQFTSMLPPSEPRSAFTHGTGLPPIPRRSEMSSTPSLSQFHIAPWSSIGSGNPQARHYQSVANRRVAAASAGPSSSAVEGALRAALSRVTAANAAASEEDDGRVRPLEDPYLVGEEAAARARNERLARKHAEDILIHEDRHWDIWLDQMRDVEDRERSWNAFRASIERGNNRRRFARRFGR</sequence>
<evidence type="ECO:0000313" key="3">
    <source>
        <dbReference type="Proteomes" id="UP000286045"/>
    </source>
</evidence>
<dbReference type="AlphaFoldDB" id="A0A439D027"/>
<dbReference type="Proteomes" id="UP000286045">
    <property type="component" value="Unassembled WGS sequence"/>
</dbReference>
<evidence type="ECO:0000256" key="1">
    <source>
        <dbReference type="SAM" id="MobiDB-lite"/>
    </source>
</evidence>
<protein>
    <submittedName>
        <fullName evidence="2">Uncharacterized protein</fullName>
    </submittedName>
</protein>
<name>A0A439D027_9PEZI</name>
<dbReference type="EMBL" id="RYZI01000235">
    <property type="protein sequence ID" value="RWA07809.1"/>
    <property type="molecule type" value="Genomic_DNA"/>
</dbReference>
<reference evidence="2 3" key="1">
    <citation type="submission" date="2018-12" db="EMBL/GenBank/DDBJ databases">
        <title>Draft genome sequence of Xylaria grammica IHI A82.</title>
        <authorList>
            <person name="Buettner E."/>
            <person name="Kellner H."/>
        </authorList>
    </citation>
    <scope>NUCLEOTIDE SEQUENCE [LARGE SCALE GENOMIC DNA]</scope>
    <source>
        <strain evidence="2 3">IHI A82</strain>
    </source>
</reference>
<proteinExistence type="predicted"/>
<gene>
    <name evidence="2" type="ORF">EKO27_g7299</name>
</gene>
<evidence type="ECO:0000313" key="2">
    <source>
        <dbReference type="EMBL" id="RWA07809.1"/>
    </source>
</evidence>
<feature type="compositionally biased region" description="Low complexity" evidence="1">
    <location>
        <begin position="55"/>
        <end position="67"/>
    </location>
</feature>
<comment type="caution">
    <text evidence="2">The sequence shown here is derived from an EMBL/GenBank/DDBJ whole genome shotgun (WGS) entry which is preliminary data.</text>
</comment>
<accession>A0A439D027</accession>
<keyword evidence="3" id="KW-1185">Reference proteome</keyword>
<organism evidence="2 3">
    <name type="scientific">Xylaria grammica</name>
    <dbReference type="NCBI Taxonomy" id="363999"/>
    <lineage>
        <taxon>Eukaryota</taxon>
        <taxon>Fungi</taxon>
        <taxon>Dikarya</taxon>
        <taxon>Ascomycota</taxon>
        <taxon>Pezizomycotina</taxon>
        <taxon>Sordariomycetes</taxon>
        <taxon>Xylariomycetidae</taxon>
        <taxon>Xylariales</taxon>
        <taxon>Xylariaceae</taxon>
        <taxon>Xylaria</taxon>
    </lineage>
</organism>